<reference evidence="4 5" key="2">
    <citation type="journal article" date="2015" name="Eukaryot. Cell">
        <title>Asexual propagation of a virulent clone complex in a human and feline outbreak of sporotrichosis.</title>
        <authorList>
            <person name="Teixeira Mde M."/>
            <person name="Rodrigues A.M."/>
            <person name="Tsui C.K."/>
            <person name="de Almeida L.G."/>
            <person name="Van Diepeningen A.D."/>
            <person name="van den Ende B.G."/>
            <person name="Fernandes G.F."/>
            <person name="Kano R."/>
            <person name="Hamelin R.C."/>
            <person name="Lopes-Bezerra L.M."/>
            <person name="Vasconcelos A.T."/>
            <person name="de Hoog S."/>
            <person name="de Camargo Z.P."/>
            <person name="Felipe M.S."/>
        </authorList>
    </citation>
    <scope>NUCLEOTIDE SEQUENCE [LARGE SCALE GENOMIC DNA]</scope>
    <source>
        <strain evidence="4 5">1099-18</strain>
    </source>
</reference>
<dbReference type="SUPFAM" id="SSF46689">
    <property type="entry name" value="Homeodomain-like"/>
    <property type="match status" value="1"/>
</dbReference>
<dbReference type="SMART" id="SM00674">
    <property type="entry name" value="CENPB"/>
    <property type="match status" value="1"/>
</dbReference>
<dbReference type="OrthoDB" id="5396311at2759"/>
<dbReference type="VEuPathDB" id="FungiDB:SPSK_08096"/>
<dbReference type="GO" id="GO:0003677">
    <property type="term" value="F:DNA binding"/>
    <property type="evidence" value="ECO:0007669"/>
    <property type="project" value="UniProtKB-KW"/>
</dbReference>
<reference evidence="4 5" key="1">
    <citation type="journal article" date="2014" name="BMC Genomics">
        <title>Comparative genomics of the major fungal agents of human and animal Sporotrichosis: Sporothrix schenckii and Sporothrix brasiliensis.</title>
        <authorList>
            <person name="Teixeira M.M."/>
            <person name="de Almeida L.G."/>
            <person name="Kubitschek-Barreira P."/>
            <person name="Alves F.L."/>
            <person name="Kioshima E.S."/>
            <person name="Abadio A.K."/>
            <person name="Fernandes L."/>
            <person name="Derengowski L.S."/>
            <person name="Ferreira K.S."/>
            <person name="Souza R.C."/>
            <person name="Ruiz J.C."/>
            <person name="de Andrade N.C."/>
            <person name="Paes H.C."/>
            <person name="Nicola A.M."/>
            <person name="Albuquerque P."/>
            <person name="Gerber A.L."/>
            <person name="Martins V.P."/>
            <person name="Peconick L.D."/>
            <person name="Neto A.V."/>
            <person name="Chaucanez C.B."/>
            <person name="Silva P.A."/>
            <person name="Cunha O.L."/>
            <person name="de Oliveira F.F."/>
            <person name="dos Santos T.C."/>
            <person name="Barros A.L."/>
            <person name="Soares M.A."/>
            <person name="de Oliveira L.M."/>
            <person name="Marini M.M."/>
            <person name="Villalobos-Duno H."/>
            <person name="Cunha M.M."/>
            <person name="de Hoog S."/>
            <person name="da Silveira J.F."/>
            <person name="Henrissat B."/>
            <person name="Nino-Vega G.A."/>
            <person name="Cisalpino P.S."/>
            <person name="Mora-Montes H.M."/>
            <person name="Almeida S.R."/>
            <person name="Stajich J.E."/>
            <person name="Lopes-Bezerra L.M."/>
            <person name="Vasconcelos A.T."/>
            <person name="Felipe M.S."/>
        </authorList>
    </citation>
    <scope>NUCLEOTIDE SEQUENCE [LARGE SCALE GENOMIC DNA]</scope>
    <source>
        <strain evidence="4 5">1099-18</strain>
    </source>
</reference>
<keyword evidence="2" id="KW-0539">Nucleus</keyword>
<dbReference type="GeneID" id="27670017"/>
<dbReference type="EMBL" id="AXCR01000004">
    <property type="protein sequence ID" value="KJR88888.1"/>
    <property type="molecule type" value="Genomic_DNA"/>
</dbReference>
<dbReference type="Pfam" id="PF03221">
    <property type="entry name" value="HTH_Tnp_Tc5"/>
    <property type="match status" value="1"/>
</dbReference>
<dbReference type="InterPro" id="IPR006600">
    <property type="entry name" value="HTH_CenpB_DNA-bd_dom"/>
</dbReference>
<feature type="domain" description="HTH CENPB-type" evidence="3">
    <location>
        <begin position="51"/>
        <end position="120"/>
    </location>
</feature>
<dbReference type="RefSeq" id="XP_016591564.1">
    <property type="nucleotide sequence ID" value="XM_016734740.1"/>
</dbReference>
<evidence type="ECO:0000256" key="1">
    <source>
        <dbReference type="ARBA" id="ARBA00023125"/>
    </source>
</evidence>
<evidence type="ECO:0000259" key="3">
    <source>
        <dbReference type="PROSITE" id="PS51253"/>
    </source>
</evidence>
<sequence length="124" mass="14011">MPRQRDYTEDDVKRALLAIENGASVRQAAKQNKVPFSTLKGRRKGALPASDAFESHQKLSIEQEKHLCGWIIVQGMIGRRPTHADIRAMATSLVDPTGQTEFGKKWMMAFMRRNPSMKIARTKS</sequence>
<keyword evidence="1" id="KW-0238">DNA-binding</keyword>
<gene>
    <name evidence="4" type="ORF">SPSK_08096</name>
</gene>
<name>A0A0F2MGR1_SPOSC</name>
<dbReference type="Proteomes" id="UP000033710">
    <property type="component" value="Unassembled WGS sequence"/>
</dbReference>
<dbReference type="KEGG" id="ssck:SPSK_08096"/>
<evidence type="ECO:0000313" key="4">
    <source>
        <dbReference type="EMBL" id="KJR88888.1"/>
    </source>
</evidence>
<dbReference type="InterPro" id="IPR007889">
    <property type="entry name" value="HTH_Psq"/>
</dbReference>
<organism evidence="4 5">
    <name type="scientific">Sporothrix schenckii 1099-18</name>
    <dbReference type="NCBI Taxonomy" id="1397361"/>
    <lineage>
        <taxon>Eukaryota</taxon>
        <taxon>Fungi</taxon>
        <taxon>Dikarya</taxon>
        <taxon>Ascomycota</taxon>
        <taxon>Pezizomycotina</taxon>
        <taxon>Sordariomycetes</taxon>
        <taxon>Sordariomycetidae</taxon>
        <taxon>Ophiostomatales</taxon>
        <taxon>Ophiostomataceae</taxon>
        <taxon>Sporothrix</taxon>
    </lineage>
</organism>
<dbReference type="AlphaFoldDB" id="A0A0F2MGR1"/>
<dbReference type="Gene3D" id="1.10.10.60">
    <property type="entry name" value="Homeodomain-like"/>
    <property type="match status" value="1"/>
</dbReference>
<dbReference type="PROSITE" id="PS51253">
    <property type="entry name" value="HTH_CENPB"/>
    <property type="match status" value="1"/>
</dbReference>
<comment type="caution">
    <text evidence="4">The sequence shown here is derived from an EMBL/GenBank/DDBJ whole genome shotgun (WGS) entry which is preliminary data.</text>
</comment>
<dbReference type="Pfam" id="PF05225">
    <property type="entry name" value="HTH_psq"/>
    <property type="match status" value="1"/>
</dbReference>
<accession>A0A0F2MGR1</accession>
<dbReference type="InterPro" id="IPR009057">
    <property type="entry name" value="Homeodomain-like_sf"/>
</dbReference>
<proteinExistence type="predicted"/>
<protein>
    <recommendedName>
        <fullName evidence="3">HTH CENPB-type domain-containing protein</fullName>
    </recommendedName>
</protein>
<evidence type="ECO:0000256" key="2">
    <source>
        <dbReference type="ARBA" id="ARBA00023242"/>
    </source>
</evidence>
<evidence type="ECO:0000313" key="5">
    <source>
        <dbReference type="Proteomes" id="UP000033710"/>
    </source>
</evidence>